<sequence>MRMLKYGLMELAYDKAHDILCVNWSDELSVESYEFFQTVVYLFTFIQKKQVTNLMIDSGIPAGGVLTEEIIEYFIQSIPNTPLKNIALLESPDYLWDGNLYQVIKLLVTTYQLPIAVKLMKNRVACYKWFLQSL</sequence>
<organism evidence="1 2">
    <name type="scientific">Pontibacter cellulosilyticus</name>
    <dbReference type="NCBI Taxonomy" id="1720253"/>
    <lineage>
        <taxon>Bacteria</taxon>
        <taxon>Pseudomonadati</taxon>
        <taxon>Bacteroidota</taxon>
        <taxon>Cytophagia</taxon>
        <taxon>Cytophagales</taxon>
        <taxon>Hymenobacteraceae</taxon>
        <taxon>Pontibacter</taxon>
    </lineage>
</organism>
<proteinExistence type="predicted"/>
<keyword evidence="2" id="KW-1185">Reference proteome</keyword>
<name>A0A923NCI7_9BACT</name>
<dbReference type="AlphaFoldDB" id="A0A923NCI7"/>
<dbReference type="RefSeq" id="WP_187068923.1">
    <property type="nucleotide sequence ID" value="NZ_JACRVF010000007.1"/>
</dbReference>
<reference evidence="1" key="1">
    <citation type="submission" date="2020-08" db="EMBL/GenBank/DDBJ databases">
        <title>Pontibacter sp. SD6 16S ribosomal RNA gene Genome sequencing and assembly.</title>
        <authorList>
            <person name="Kang M."/>
        </authorList>
    </citation>
    <scope>NUCLEOTIDE SEQUENCE</scope>
    <source>
        <strain evidence="1">SD6</strain>
    </source>
</reference>
<accession>A0A923NCI7</accession>
<evidence type="ECO:0000313" key="2">
    <source>
        <dbReference type="Proteomes" id="UP000603640"/>
    </source>
</evidence>
<protein>
    <submittedName>
        <fullName evidence="1">Uncharacterized protein</fullName>
    </submittedName>
</protein>
<evidence type="ECO:0000313" key="1">
    <source>
        <dbReference type="EMBL" id="MBC5994892.1"/>
    </source>
</evidence>
<gene>
    <name evidence="1" type="ORF">H8S84_18755</name>
</gene>
<dbReference type="Proteomes" id="UP000603640">
    <property type="component" value="Unassembled WGS sequence"/>
</dbReference>
<comment type="caution">
    <text evidence="1">The sequence shown here is derived from an EMBL/GenBank/DDBJ whole genome shotgun (WGS) entry which is preliminary data.</text>
</comment>
<dbReference type="EMBL" id="JACRVF010000007">
    <property type="protein sequence ID" value="MBC5994892.1"/>
    <property type="molecule type" value="Genomic_DNA"/>
</dbReference>